<dbReference type="Gene3D" id="2.60.40.2030">
    <property type="match status" value="2"/>
</dbReference>
<sequence>MSPKINYVFGLIEVRSTKNKMLNSPNIESNSLVQGTYTSLNNAGLSNSQNLVFIDAALANNSSLTQSFSNAQLFTLDPTRDGVAQIADVLAHYQNVVSVHIVSHGNVGDVLIGNINLNSQNLSLYSDALKSWSNAFTADTDVLFYGCNVGAGAEGELFIQQLSQLTGADIAASNSLTGNSKLGGDWNLEVATGSLESLDVLNKAAIANYDGANLAIDDGLVARWQFNENSGLTATDTIQNNNGTLVNNPNPQWSTGQVNGALRFDGVDDYVSVSSSPSLNLNGGIFTQSVWIYSQITDNGYHGVIGYQPTTGNSQRYPGIWVYDQRKIHAGFGDGSNWNSFITGDVLKLNAWNNVVTSFDGITYKAYVNGQEVYTTTQFAGRKPAATQQLNIGRVDNYFQGQIDDVRIYNRALSSAEVSTLAQMGTSTSPTPKPGVITLQNNAIAVNEADGTATLTVLRQQGSDGTVTVNYHTVDGNATAGTDYTSKSGTLTFAAGETSKSVTIPILDDTLPEANETFNFVIDNITGGATLSAPQTTEITIIDNENNPGLVGYWKLDETTIGASVIDSSGFQNNGNHVNIASPSGPSTNVPSLSFTDPGSLSFDGVNDYVNIASNPSLNLSAGKFTQSVWIYSQITDNGYHGVIGYQPGNSNSDRYPGIWVYDQRKIHAGFGDGSNWNSFTTGDVLKLNAWNHLVTSFDGTTYKAYVNGQEVYTTTQFAGRKPTATQQLNIGRVDNYFQGQIDDVRIYNRALSAAEISTLAQQTTPTPPPPTPTPGLGVIGLESSTITVNEGNGTATVTVLRQQGSEGTVTVDYQTVDGSATPGADYIRQTGTLIFAPGETRKSIVIPILDDNLTEPNETFGLAIDNITGGASLLAPRTAQITIVDNENISGLVGYWKLDESTIGATVVDSSGFNNNGSHVNIAPPTGPTTKVPLLNFNDPNSLNFDGINDYVDIASNPTLNLSNGTFTESVWIYSNLTNNGYYGVLGYQPPGTGNNQRYPGIWVYNQIQIHAGFGDGNNWNSFTTGNVLRLNAWNHVVTTFDGTTYKAYVNGQEVYSTNDFAGRKPTTTQQLNIGRVDNYFQGQIDDVRIYNTALGAAEIQQLYQAQPLPDSRQLYTDTLIAGLAQPTAIDWTPAGQLPDGQLMFVAEKSGVVKVFKNGALLATPFIDISRQVNNVSDRGLLDIAVHPDFIHNPYVYLAFTYDPPEVYQNGGLAGPDQEGNRAARLIRVTADPSTNYTTAIPGSEVVLLGKNSTWNNFNAFVNSTVDFNAAPAGILPNGQNIQDFLAADSTTHTVGTVRFGPDGALYISNGDGTSYNQVDWRTYRVQDIDNLSGKILRIDPITGEGLADNPFYNGDPNSNRSKVYQYGLRNAFRFTISPESGQIYIGDVGWTQWEEINAGGPGANYGWPYYEGGSGISLQTSGYKDLPQSQAFYASGQTTTPSIYALNHSITGINAIVMGDVYSGTAFPEQYWGDLFFNDLGQGIVRNISFDSLGNVTSVETFAMNAQIVVQINTGPDGNLYFVDLDNGTVGRWRFA</sequence>
<proteinExistence type="predicted"/>
<dbReference type="KEGG" id="ttq:NIES37_31940"/>
<dbReference type="InterPro" id="IPR038081">
    <property type="entry name" value="CalX-like_sf"/>
</dbReference>
<dbReference type="InterPro" id="IPR011041">
    <property type="entry name" value="Quinoprot_gluc/sorb_DH_b-prop"/>
</dbReference>
<evidence type="ECO:0000256" key="3">
    <source>
        <dbReference type="ARBA" id="ARBA00022837"/>
    </source>
</evidence>
<dbReference type="SUPFAM" id="SSF141072">
    <property type="entry name" value="CalX-like"/>
    <property type="match status" value="2"/>
</dbReference>
<dbReference type="SMART" id="SM00560">
    <property type="entry name" value="LamGL"/>
    <property type="match status" value="3"/>
</dbReference>
<evidence type="ECO:0000256" key="2">
    <source>
        <dbReference type="ARBA" id="ARBA00022737"/>
    </source>
</evidence>
<dbReference type="Pfam" id="PF07995">
    <property type="entry name" value="GSDH"/>
    <property type="match status" value="2"/>
</dbReference>
<dbReference type="FunFam" id="2.60.40.2030:FF:000017">
    <property type="entry name" value="Adhesion G protein-coupled receptor V1"/>
    <property type="match status" value="2"/>
</dbReference>
<dbReference type="InterPro" id="IPR012938">
    <property type="entry name" value="Glc/Sorbosone_DH"/>
</dbReference>
<feature type="domain" description="LamG-like jellyroll fold" evidence="6">
    <location>
        <begin position="966"/>
        <end position="1099"/>
    </location>
</feature>
<dbReference type="InterPro" id="IPR013320">
    <property type="entry name" value="ConA-like_dom_sf"/>
</dbReference>
<feature type="domain" description="Calx-beta" evidence="5">
    <location>
        <begin position="425"/>
        <end position="523"/>
    </location>
</feature>
<dbReference type="Pfam" id="PF03160">
    <property type="entry name" value="Calx-beta"/>
    <property type="match status" value="2"/>
</dbReference>
<evidence type="ECO:0000256" key="1">
    <source>
        <dbReference type="ARBA" id="ARBA00022729"/>
    </source>
</evidence>
<keyword evidence="3" id="KW-0106">Calcium</keyword>
<dbReference type="Proteomes" id="UP000218785">
    <property type="component" value="Chromosome"/>
</dbReference>
<dbReference type="Gene3D" id="2.60.120.200">
    <property type="match status" value="3"/>
</dbReference>
<dbReference type="PANTHER" id="PTHR19328">
    <property type="entry name" value="HEDGEHOG-INTERACTING PROTEIN"/>
    <property type="match status" value="1"/>
</dbReference>
<dbReference type="InterPro" id="IPR006558">
    <property type="entry name" value="LamG-like"/>
</dbReference>
<evidence type="ECO:0000313" key="7">
    <source>
        <dbReference type="EMBL" id="BAY99215.1"/>
    </source>
</evidence>
<keyword evidence="2" id="KW-0677">Repeat</keyword>
<feature type="domain" description="LamG-like jellyroll fold" evidence="6">
    <location>
        <begin position="284"/>
        <end position="416"/>
    </location>
</feature>
<evidence type="ECO:0000313" key="8">
    <source>
        <dbReference type="Proteomes" id="UP000218785"/>
    </source>
</evidence>
<dbReference type="SUPFAM" id="SSF50952">
    <property type="entry name" value="Soluble quinoprotein glucose dehydrogenase"/>
    <property type="match status" value="1"/>
</dbReference>
<dbReference type="InterPro" id="IPR003644">
    <property type="entry name" value="Calx_beta"/>
</dbReference>
<reference evidence="7 8" key="1">
    <citation type="submission" date="2017-06" db="EMBL/GenBank/DDBJ databases">
        <title>Genome sequencing of cyanobaciteial culture collection at National Institute for Environmental Studies (NIES).</title>
        <authorList>
            <person name="Hirose Y."/>
            <person name="Shimura Y."/>
            <person name="Fujisawa T."/>
            <person name="Nakamura Y."/>
            <person name="Kawachi M."/>
        </authorList>
    </citation>
    <scope>NUCLEOTIDE SEQUENCE [LARGE SCALE GENOMIC DNA]</scope>
    <source>
        <strain evidence="7 8">NIES-37</strain>
    </source>
</reference>
<dbReference type="Pfam" id="PF14252">
    <property type="entry name" value="DUF4347"/>
    <property type="match status" value="1"/>
</dbReference>
<evidence type="ECO:0000256" key="4">
    <source>
        <dbReference type="ARBA" id="ARBA00023157"/>
    </source>
</evidence>
<dbReference type="SUPFAM" id="SSF49899">
    <property type="entry name" value="Concanavalin A-like lectins/glucanases"/>
    <property type="match status" value="3"/>
</dbReference>
<dbReference type="Pfam" id="PF13385">
    <property type="entry name" value="Laminin_G_3"/>
    <property type="match status" value="3"/>
</dbReference>
<name>A0A1Z4N0G5_9CYAN</name>
<gene>
    <name evidence="7" type="ORF">NIES37_31940</name>
</gene>
<dbReference type="Gene3D" id="2.120.10.30">
    <property type="entry name" value="TolB, C-terminal domain"/>
    <property type="match status" value="1"/>
</dbReference>
<evidence type="ECO:0000259" key="5">
    <source>
        <dbReference type="SMART" id="SM00237"/>
    </source>
</evidence>
<protein>
    <submittedName>
        <fullName evidence="7">PA14 domain-containing protein</fullName>
    </submittedName>
</protein>
<keyword evidence="1" id="KW-0732">Signal</keyword>
<keyword evidence="4" id="KW-1015">Disulfide bond</keyword>
<accession>A0A1Z4N0G5</accession>
<dbReference type="GO" id="GO:0016020">
    <property type="term" value="C:membrane"/>
    <property type="evidence" value="ECO:0007669"/>
    <property type="project" value="InterPro"/>
</dbReference>
<feature type="domain" description="Calx-beta" evidence="5">
    <location>
        <begin position="763"/>
        <end position="866"/>
    </location>
</feature>
<feature type="domain" description="LamG-like jellyroll fold" evidence="6">
    <location>
        <begin position="623"/>
        <end position="755"/>
    </location>
</feature>
<organism evidence="7 8">
    <name type="scientific">Tolypothrix tenuis PCC 7101</name>
    <dbReference type="NCBI Taxonomy" id="231146"/>
    <lineage>
        <taxon>Bacteria</taxon>
        <taxon>Bacillati</taxon>
        <taxon>Cyanobacteriota</taxon>
        <taxon>Cyanophyceae</taxon>
        <taxon>Nostocales</taxon>
        <taxon>Tolypothrichaceae</taxon>
        <taxon>Tolypothrix</taxon>
    </lineage>
</organism>
<dbReference type="EMBL" id="AP018248">
    <property type="protein sequence ID" value="BAY99215.1"/>
    <property type="molecule type" value="Genomic_DNA"/>
</dbReference>
<dbReference type="GO" id="GO:0007154">
    <property type="term" value="P:cell communication"/>
    <property type="evidence" value="ECO:0007669"/>
    <property type="project" value="InterPro"/>
</dbReference>
<dbReference type="InterPro" id="IPR011042">
    <property type="entry name" value="6-blade_b-propeller_TolB-like"/>
</dbReference>
<dbReference type="InterPro" id="IPR025592">
    <property type="entry name" value="DUF4347"/>
</dbReference>
<keyword evidence="8" id="KW-1185">Reference proteome</keyword>
<dbReference type="PANTHER" id="PTHR19328:SF13">
    <property type="entry name" value="HIPL1 PROTEIN"/>
    <property type="match status" value="1"/>
</dbReference>
<dbReference type="SMART" id="SM00237">
    <property type="entry name" value="Calx_beta"/>
    <property type="match status" value="2"/>
</dbReference>
<evidence type="ECO:0000259" key="6">
    <source>
        <dbReference type="SMART" id="SM00560"/>
    </source>
</evidence>